<name>A0A1V4IQ50_9CLOT</name>
<protein>
    <submittedName>
        <fullName evidence="1">Uncharacterized protein</fullName>
    </submittedName>
</protein>
<dbReference type="AlphaFoldDB" id="A0A1V4IQ50"/>
<accession>A0A1V4IQ50</accession>
<comment type="caution">
    <text evidence="1">The sequence shown here is derived from an EMBL/GenBank/DDBJ whole genome shotgun (WGS) entry which is preliminary data.</text>
</comment>
<reference evidence="1 2" key="1">
    <citation type="submission" date="2017-03" db="EMBL/GenBank/DDBJ databases">
        <title>Genome sequence of Clostridium oryzae DSM 28571.</title>
        <authorList>
            <person name="Poehlein A."/>
            <person name="Daniel R."/>
        </authorList>
    </citation>
    <scope>NUCLEOTIDE SEQUENCE [LARGE SCALE GENOMIC DNA]</scope>
    <source>
        <strain evidence="1 2">DSM 28571</strain>
    </source>
</reference>
<evidence type="ECO:0000313" key="2">
    <source>
        <dbReference type="Proteomes" id="UP000190080"/>
    </source>
</evidence>
<proteinExistence type="predicted"/>
<evidence type="ECO:0000313" key="1">
    <source>
        <dbReference type="EMBL" id="OPJ61934.1"/>
    </source>
</evidence>
<dbReference type="EMBL" id="MZGV01000018">
    <property type="protein sequence ID" value="OPJ61934.1"/>
    <property type="molecule type" value="Genomic_DNA"/>
</dbReference>
<organism evidence="1 2">
    <name type="scientific">Clostridium oryzae</name>
    <dbReference type="NCBI Taxonomy" id="1450648"/>
    <lineage>
        <taxon>Bacteria</taxon>
        <taxon>Bacillati</taxon>
        <taxon>Bacillota</taxon>
        <taxon>Clostridia</taxon>
        <taxon>Eubacteriales</taxon>
        <taxon>Clostridiaceae</taxon>
        <taxon>Clostridium</taxon>
    </lineage>
</organism>
<sequence length="42" mass="4957">MDNFYYYETEIGTIGLFESNEAITELCFGKKIYEIVISKNRI</sequence>
<gene>
    <name evidence="1" type="ORF">CLORY_20260</name>
</gene>
<dbReference type="Proteomes" id="UP000190080">
    <property type="component" value="Unassembled WGS sequence"/>
</dbReference>
<keyword evidence="2" id="KW-1185">Reference proteome</keyword>